<dbReference type="Pfam" id="PF12728">
    <property type="entry name" value="HTH_17"/>
    <property type="match status" value="1"/>
</dbReference>
<dbReference type="Proteomes" id="UP000282892">
    <property type="component" value="Chromosome"/>
</dbReference>
<dbReference type="PANTHER" id="PTHR38431">
    <property type="entry name" value="BLL2305 PROTEIN"/>
    <property type="match status" value="1"/>
</dbReference>
<evidence type="ECO:0008006" key="5">
    <source>
        <dbReference type="Google" id="ProtNLM"/>
    </source>
</evidence>
<sequence>MTNELSYTIEEVSQLLKVSKLTIYDLVKKGELPVFRVGRQMRVDANDLDIYINKQKTNQNQKFQAPIVHHSRNETKETYNIVISGQDMVLDILGKHIEKNSPFKALRSYTGSLNSLISMYNGECDIVSLHMFDGDTKEYNLPYIKKILVGYPYILLNLVCRKAGLYVQKGNPLNITSWSDLHQGNIQIVNREKGSGARILLDEQLRINNISPRNINGYQHEETNHLSVASAIAAGTANVGVGIEKVSKIVDIDFIPLITERYDLVMLKTPDNERLIHSVKEVLSSRQFQTEVASLGDYDTSLTGTIMYETY</sequence>
<dbReference type="GO" id="GO:0003677">
    <property type="term" value="F:DNA binding"/>
    <property type="evidence" value="ECO:0007669"/>
    <property type="project" value="InterPro"/>
</dbReference>
<keyword evidence="4" id="KW-1185">Reference proteome</keyword>
<evidence type="ECO:0000313" key="3">
    <source>
        <dbReference type="EMBL" id="AZU64768.1"/>
    </source>
</evidence>
<name>A0A3Q9QYU1_9BACI</name>
<dbReference type="OrthoDB" id="9805928at2"/>
<evidence type="ECO:0000259" key="1">
    <source>
        <dbReference type="Pfam" id="PF12727"/>
    </source>
</evidence>
<dbReference type="NCBIfam" id="TIGR01764">
    <property type="entry name" value="excise"/>
    <property type="match status" value="1"/>
</dbReference>
<dbReference type="Pfam" id="PF12727">
    <property type="entry name" value="PBP_like"/>
    <property type="match status" value="1"/>
</dbReference>
<feature type="domain" description="PBP" evidence="1">
    <location>
        <begin position="98"/>
        <end position="283"/>
    </location>
</feature>
<evidence type="ECO:0000259" key="2">
    <source>
        <dbReference type="Pfam" id="PF12728"/>
    </source>
</evidence>
<protein>
    <recommendedName>
        <fullName evidence="5">Excisionase</fullName>
    </recommendedName>
</protein>
<dbReference type="RefSeq" id="WP_127489590.1">
    <property type="nucleotide sequence ID" value="NZ_CP022572.1"/>
</dbReference>
<proteinExistence type="predicted"/>
<dbReference type="SUPFAM" id="SSF53850">
    <property type="entry name" value="Periplasmic binding protein-like II"/>
    <property type="match status" value="1"/>
</dbReference>
<dbReference type="PANTHER" id="PTHR38431:SF1">
    <property type="entry name" value="BLL2305 PROTEIN"/>
    <property type="match status" value="1"/>
</dbReference>
<dbReference type="KEGG" id="nmk:CHR53_28040"/>
<dbReference type="InterPro" id="IPR041657">
    <property type="entry name" value="HTH_17"/>
</dbReference>
<reference evidence="3 4" key="1">
    <citation type="submission" date="2017-07" db="EMBL/GenBank/DDBJ databases">
        <title>The complete genome sequence of Bacillus mesonae strain H20-5, an efficient strain improving plant abiotic stress resistance.</title>
        <authorList>
            <person name="Kim S.Y."/>
            <person name="Song H."/>
            <person name="Sang M.K."/>
            <person name="Weon H.-Y."/>
            <person name="Song J."/>
        </authorList>
    </citation>
    <scope>NUCLEOTIDE SEQUENCE [LARGE SCALE GENOMIC DNA]</scope>
    <source>
        <strain evidence="3 4">H20-5</strain>
    </source>
</reference>
<accession>A0A3Q9QYU1</accession>
<dbReference type="AlphaFoldDB" id="A0A3Q9QYU1"/>
<dbReference type="InterPro" id="IPR024370">
    <property type="entry name" value="PBP_domain"/>
</dbReference>
<gene>
    <name evidence="3" type="ORF">CHR53_28040</name>
</gene>
<feature type="domain" description="Helix-turn-helix" evidence="2">
    <location>
        <begin position="7"/>
        <end position="55"/>
    </location>
</feature>
<dbReference type="STRING" id="1193713.GCA_001636315_02531"/>
<dbReference type="EMBL" id="CP022572">
    <property type="protein sequence ID" value="AZU64768.1"/>
    <property type="molecule type" value="Genomic_DNA"/>
</dbReference>
<evidence type="ECO:0000313" key="4">
    <source>
        <dbReference type="Proteomes" id="UP000282892"/>
    </source>
</evidence>
<organism evidence="3 4">
    <name type="scientific">Neobacillus mesonae</name>
    <dbReference type="NCBI Taxonomy" id="1193713"/>
    <lineage>
        <taxon>Bacteria</taxon>
        <taxon>Bacillati</taxon>
        <taxon>Bacillota</taxon>
        <taxon>Bacilli</taxon>
        <taxon>Bacillales</taxon>
        <taxon>Bacillaceae</taxon>
        <taxon>Neobacillus</taxon>
    </lineage>
</organism>
<dbReference type="InterPro" id="IPR010093">
    <property type="entry name" value="SinI_DNA-bd"/>
</dbReference>
<dbReference type="Gene3D" id="3.40.190.10">
    <property type="entry name" value="Periplasmic binding protein-like II"/>
    <property type="match status" value="1"/>
</dbReference>